<reference evidence="2 3" key="1">
    <citation type="submission" date="2020-08" db="EMBL/GenBank/DDBJ databases">
        <title>Genome public.</title>
        <authorList>
            <person name="Liu C."/>
            <person name="Sun Q."/>
        </authorList>
    </citation>
    <scope>NUCLEOTIDE SEQUENCE [LARGE SCALE GENOMIC DNA]</scope>
    <source>
        <strain evidence="2 3">New-38</strain>
    </source>
</reference>
<evidence type="ECO:0000313" key="2">
    <source>
        <dbReference type="EMBL" id="MBC5731824.1"/>
    </source>
</evidence>
<sequence>MKRLWIAAALLSLTLGASLWHSHHLEAFTSALADQLAQAETLALSGENRRAEELIRQAREQWLAQNTYLHVTLRHGDTDQIQIGFDEALQLLRTGELGEYAAASAHLMADLKLLTEAEQLTLENLF</sequence>
<dbReference type="EMBL" id="JACOPR010000010">
    <property type="protein sequence ID" value="MBC5731824.1"/>
    <property type="molecule type" value="Genomic_DNA"/>
</dbReference>
<dbReference type="InterPro" id="IPR025373">
    <property type="entry name" value="DUF4363"/>
</dbReference>
<evidence type="ECO:0000256" key="1">
    <source>
        <dbReference type="SAM" id="SignalP"/>
    </source>
</evidence>
<name>A0ABR7HWF1_9FIRM</name>
<accession>A0ABR7HWF1</accession>
<keyword evidence="3" id="KW-1185">Reference proteome</keyword>
<organism evidence="2 3">
    <name type="scientific">Pseudoflavonifractor hominis</name>
    <dbReference type="NCBI Taxonomy" id="2763059"/>
    <lineage>
        <taxon>Bacteria</taxon>
        <taxon>Bacillati</taxon>
        <taxon>Bacillota</taxon>
        <taxon>Clostridia</taxon>
        <taxon>Eubacteriales</taxon>
        <taxon>Oscillospiraceae</taxon>
        <taxon>Pseudoflavonifractor</taxon>
    </lineage>
</organism>
<dbReference type="Proteomes" id="UP000660021">
    <property type="component" value="Unassembled WGS sequence"/>
</dbReference>
<dbReference type="Pfam" id="PF14276">
    <property type="entry name" value="DUF4363"/>
    <property type="match status" value="1"/>
</dbReference>
<keyword evidence="1" id="KW-0732">Signal</keyword>
<dbReference type="RefSeq" id="WP_186964266.1">
    <property type="nucleotide sequence ID" value="NZ_JACOPR010000010.1"/>
</dbReference>
<gene>
    <name evidence="2" type="ORF">H8S34_13445</name>
</gene>
<evidence type="ECO:0000313" key="3">
    <source>
        <dbReference type="Proteomes" id="UP000660021"/>
    </source>
</evidence>
<proteinExistence type="predicted"/>
<feature type="signal peptide" evidence="1">
    <location>
        <begin position="1"/>
        <end position="22"/>
    </location>
</feature>
<feature type="chain" id="PRO_5046422402" evidence="1">
    <location>
        <begin position="23"/>
        <end position="126"/>
    </location>
</feature>
<protein>
    <submittedName>
        <fullName evidence="2">DUF4363 family protein</fullName>
    </submittedName>
</protein>
<comment type="caution">
    <text evidence="2">The sequence shown here is derived from an EMBL/GenBank/DDBJ whole genome shotgun (WGS) entry which is preliminary data.</text>
</comment>